<dbReference type="GeneID" id="89687360"/>
<accession>A0ABS7FD32</accession>
<gene>
    <name evidence="1" type="ORF">KIF53_08665</name>
</gene>
<evidence type="ECO:0000313" key="2">
    <source>
        <dbReference type="Proteomes" id="UP000711178"/>
    </source>
</evidence>
<dbReference type="EMBL" id="JAHDTB010000006">
    <property type="protein sequence ID" value="MBW8287701.1"/>
    <property type="molecule type" value="Genomic_DNA"/>
</dbReference>
<dbReference type="Proteomes" id="UP000711178">
    <property type="component" value="Unassembled WGS sequence"/>
</dbReference>
<sequence length="325" mass="36906">MTIHPADGYPHTSKHYAYSAGDRARQCFQFVRDIDAAMRANYSANIEAIGRNIYPILFAESTFDGGRYTLVVNPDIRHVKENVCPIYDQCKAISHIPLGIYSILSAYQCDSTLQQWAPALAAYHDQIQHVHDHLDELEWPDAGIRQANREILHASLHFIRHTLERGRYDMEEFSHYSRKLTAQIVLNQTTAAQNQVRVMSDTLREWKAMLGDRWRDLYVVVSALWTLSQESAHEEIIGAFMDEDRRETHMIVSETPHSVDDAQALLGRIVGDRIMAEMVFSPHGTETEKENIYSLSTKRDLLSQAIEKAIAEGAGGTAVCPHLSR</sequence>
<proteinExistence type="predicted"/>
<name>A0ABS7FD32_9NEIS</name>
<organism evidence="1 2">
    <name type="scientific">Chromobacterium subtsugae</name>
    <dbReference type="NCBI Taxonomy" id="251747"/>
    <lineage>
        <taxon>Bacteria</taxon>
        <taxon>Pseudomonadati</taxon>
        <taxon>Pseudomonadota</taxon>
        <taxon>Betaproteobacteria</taxon>
        <taxon>Neisseriales</taxon>
        <taxon>Chromobacteriaceae</taxon>
        <taxon>Chromobacterium</taxon>
    </lineage>
</organism>
<keyword evidence="2" id="KW-1185">Reference proteome</keyword>
<protein>
    <submittedName>
        <fullName evidence="1">Uncharacterized protein</fullName>
    </submittedName>
</protein>
<reference evidence="1 2" key="1">
    <citation type="submission" date="2021-05" db="EMBL/GenBank/DDBJ databases">
        <title>Draft Whole Genome Sequencing Of Biosensor Chromobacterium violaceum Strain CV026 Reveals A Regulatory RNA In Chromobacterium violaceum Phenotype Regulatory Network.</title>
        <authorList>
            <person name="Hong K.W."/>
            <person name="Chan K.G."/>
            <person name="Chang C.-Y."/>
        </authorList>
    </citation>
    <scope>NUCLEOTIDE SEQUENCE [LARGE SCALE GENOMIC DNA]</scope>
    <source>
        <strain evidence="1 2">ATCC 31532</strain>
    </source>
</reference>
<comment type="caution">
    <text evidence="1">The sequence shown here is derived from an EMBL/GenBank/DDBJ whole genome shotgun (WGS) entry which is preliminary data.</text>
</comment>
<evidence type="ECO:0000313" key="1">
    <source>
        <dbReference type="EMBL" id="MBW8287701.1"/>
    </source>
</evidence>
<dbReference type="RefSeq" id="WP_043580440.1">
    <property type="nucleotide sequence ID" value="NZ_CP142381.1"/>
</dbReference>